<dbReference type="Proteomes" id="UP001419910">
    <property type="component" value="Unassembled WGS sequence"/>
</dbReference>
<reference evidence="2 3" key="1">
    <citation type="submission" date="2024-05" db="EMBL/GenBank/DDBJ databases">
        <authorList>
            <person name="Liu Q."/>
            <person name="Xin Y.-H."/>
        </authorList>
    </citation>
    <scope>NUCLEOTIDE SEQUENCE [LARGE SCALE GENOMIC DNA]</scope>
    <source>
        <strain evidence="2 3">CGMCC 1.10181</strain>
    </source>
</reference>
<dbReference type="PANTHER" id="PTHR43796:SF2">
    <property type="entry name" value="CARBOXYNORSPERMIDINE SYNTHASE"/>
    <property type="match status" value="1"/>
</dbReference>
<feature type="domain" description="Saccharopine dehydrogenase NADP binding" evidence="1">
    <location>
        <begin position="5"/>
        <end position="105"/>
    </location>
</feature>
<gene>
    <name evidence="2" type="ORF">ABC974_14195</name>
</gene>
<dbReference type="PANTHER" id="PTHR43796">
    <property type="entry name" value="CARBOXYNORSPERMIDINE SYNTHASE"/>
    <property type="match status" value="1"/>
</dbReference>
<organism evidence="2 3">
    <name type="scientific">Sphingomonas oligophenolica</name>
    <dbReference type="NCBI Taxonomy" id="301154"/>
    <lineage>
        <taxon>Bacteria</taxon>
        <taxon>Pseudomonadati</taxon>
        <taxon>Pseudomonadota</taxon>
        <taxon>Alphaproteobacteria</taxon>
        <taxon>Sphingomonadales</taxon>
        <taxon>Sphingomonadaceae</taxon>
        <taxon>Sphingomonas</taxon>
    </lineage>
</organism>
<name>A0ABU9Y4V3_9SPHN</name>
<dbReference type="RefSeq" id="WP_343891193.1">
    <property type="nucleotide sequence ID" value="NZ_BAAAEH010000039.1"/>
</dbReference>
<comment type="caution">
    <text evidence="2">The sequence shown here is derived from an EMBL/GenBank/DDBJ whole genome shotgun (WGS) entry which is preliminary data.</text>
</comment>
<accession>A0ABU9Y4V3</accession>
<dbReference type="InterPro" id="IPR036291">
    <property type="entry name" value="NAD(P)-bd_dom_sf"/>
</dbReference>
<keyword evidence="3" id="KW-1185">Reference proteome</keyword>
<dbReference type="InterPro" id="IPR005097">
    <property type="entry name" value="Sacchrp_dh_NADP-bd"/>
</dbReference>
<dbReference type="SUPFAM" id="SSF51735">
    <property type="entry name" value="NAD(P)-binding Rossmann-fold domains"/>
    <property type="match status" value="1"/>
</dbReference>
<evidence type="ECO:0000313" key="2">
    <source>
        <dbReference type="EMBL" id="MEN2790787.1"/>
    </source>
</evidence>
<sequence>MMARVLVIGGYGNFGSYIAKALADEEAIQLLIGGRSAEKARAFATGLGTIHPAEAHAIDIDGDIPAALARIRPDIVIHTTGPFQTQDHRVARACVGQGCHYVDLADARDFVASIGTLDGSAREKDVLVVSGASSVPCLTAAVIDDYLPSFARLDSIDYGISAAQQTNRGLATTSAVLSYVGKPFTALRDGVMRTVYGWQDLHAEQYPQLGTRLFGDCDIPDLTLFPARYPGLRTQRFSAGHELAILHIGTWLLSWLVRFGLVRSLSDHAESLLRLALLFDRFGSSRSGFHMYLSGIGHDGTRRQERFFLIARSGHGPYIPCMPAILLARKLARREIAQRGAMPCLDLITLGEYLAALEGLDITVVRCGAAA</sequence>
<protein>
    <submittedName>
        <fullName evidence="2">Saccharopine dehydrogenase NADP-binding domain-containing protein</fullName>
    </submittedName>
</protein>
<dbReference type="Gene3D" id="3.40.50.720">
    <property type="entry name" value="NAD(P)-binding Rossmann-like Domain"/>
    <property type="match status" value="1"/>
</dbReference>
<evidence type="ECO:0000259" key="1">
    <source>
        <dbReference type="Pfam" id="PF03435"/>
    </source>
</evidence>
<evidence type="ECO:0000313" key="3">
    <source>
        <dbReference type="Proteomes" id="UP001419910"/>
    </source>
</evidence>
<dbReference type="Pfam" id="PF03435">
    <property type="entry name" value="Sacchrp_dh_NADP"/>
    <property type="match status" value="1"/>
</dbReference>
<proteinExistence type="predicted"/>
<dbReference type="EMBL" id="JBDIME010000012">
    <property type="protein sequence ID" value="MEN2790787.1"/>
    <property type="molecule type" value="Genomic_DNA"/>
</dbReference>